<dbReference type="InterPro" id="IPR013655">
    <property type="entry name" value="PAS_fold_3"/>
</dbReference>
<dbReference type="SUPFAM" id="SSF47384">
    <property type="entry name" value="Homodimeric domain of signal transducing histidine kinase"/>
    <property type="match status" value="1"/>
</dbReference>
<reference evidence="19 20" key="1">
    <citation type="submission" date="2020-03" db="EMBL/GenBank/DDBJ databases">
        <title>Draft Genome Sequence of 2-Methylisoborneol Producing Pseudanabaena yagii Strain GIHE-NHR1 Isolated from North Han River in South Korea.</title>
        <authorList>
            <person name="Jeong J."/>
        </authorList>
    </citation>
    <scope>NUCLEOTIDE SEQUENCE [LARGE SCALE GENOMIC DNA]</scope>
    <source>
        <strain evidence="19 20">GIHE-NHR1</strain>
    </source>
</reference>
<evidence type="ECO:0000259" key="17">
    <source>
        <dbReference type="PROSITE" id="PS50113"/>
    </source>
</evidence>
<feature type="domain" description="Response regulatory" evidence="15">
    <location>
        <begin position="977"/>
        <end position="1093"/>
    </location>
</feature>
<dbReference type="Gene3D" id="3.40.50.2300">
    <property type="match status" value="1"/>
</dbReference>
<feature type="domain" description="Histidine kinase" evidence="14">
    <location>
        <begin position="707"/>
        <end position="918"/>
    </location>
</feature>
<dbReference type="PANTHER" id="PTHR45339">
    <property type="entry name" value="HYBRID SIGNAL TRANSDUCTION HISTIDINE KINASE J"/>
    <property type="match status" value="1"/>
</dbReference>
<keyword evidence="6" id="KW-0808">Transferase</keyword>
<dbReference type="SUPFAM" id="SSF55874">
    <property type="entry name" value="ATPase domain of HSP90 chaperone/DNA topoisomerase II/histidine kinase"/>
    <property type="match status" value="1"/>
</dbReference>
<comment type="caution">
    <text evidence="19">The sequence shown here is derived from an EMBL/GenBank/DDBJ whole genome shotgun (WGS) entry which is preliminary data.</text>
</comment>
<dbReference type="SUPFAM" id="SSF52172">
    <property type="entry name" value="CheY-like"/>
    <property type="match status" value="1"/>
</dbReference>
<dbReference type="Pfam" id="PF02743">
    <property type="entry name" value="dCache_1"/>
    <property type="match status" value="1"/>
</dbReference>
<dbReference type="CDD" id="cd06225">
    <property type="entry name" value="HAMP"/>
    <property type="match status" value="1"/>
</dbReference>
<dbReference type="EC" id="2.7.13.3" evidence="3"/>
<dbReference type="PROSITE" id="PS50109">
    <property type="entry name" value="HIS_KIN"/>
    <property type="match status" value="1"/>
</dbReference>
<dbReference type="SMART" id="SM00086">
    <property type="entry name" value="PAC"/>
    <property type="match status" value="2"/>
</dbReference>
<dbReference type="InterPro" id="IPR011006">
    <property type="entry name" value="CheY-like_superfamily"/>
</dbReference>
<evidence type="ECO:0000256" key="8">
    <source>
        <dbReference type="ARBA" id="ARBA00022777"/>
    </source>
</evidence>
<evidence type="ECO:0000313" key="19">
    <source>
        <dbReference type="EMBL" id="NMF59287.1"/>
    </source>
</evidence>
<evidence type="ECO:0000256" key="12">
    <source>
        <dbReference type="PROSITE-ProRule" id="PRU00169"/>
    </source>
</evidence>
<keyword evidence="7 13" id="KW-0812">Transmembrane</keyword>
<evidence type="ECO:0000256" key="5">
    <source>
        <dbReference type="ARBA" id="ARBA00022553"/>
    </source>
</evidence>
<dbReference type="Gene3D" id="1.10.287.130">
    <property type="match status" value="1"/>
</dbReference>
<dbReference type="SMART" id="SM00448">
    <property type="entry name" value="REC"/>
    <property type="match status" value="1"/>
</dbReference>
<dbReference type="CDD" id="cd00130">
    <property type="entry name" value="PAS"/>
    <property type="match status" value="2"/>
</dbReference>
<dbReference type="Pfam" id="PF00672">
    <property type="entry name" value="HAMP"/>
    <property type="match status" value="1"/>
</dbReference>
<dbReference type="Gene3D" id="3.30.565.10">
    <property type="entry name" value="Histidine kinase-like ATPase, C-terminal domain"/>
    <property type="match status" value="1"/>
</dbReference>
<name>A0ABX1LSZ5_9CYAN</name>
<dbReference type="Proteomes" id="UP000738376">
    <property type="component" value="Unassembled WGS sequence"/>
</dbReference>
<feature type="domain" description="PAS" evidence="16">
    <location>
        <begin position="570"/>
        <end position="640"/>
    </location>
</feature>
<comment type="catalytic activity">
    <reaction evidence="1">
        <text>ATP + protein L-histidine = ADP + protein N-phospho-L-histidine.</text>
        <dbReference type="EC" id="2.7.13.3"/>
    </reaction>
</comment>
<dbReference type="InterPro" id="IPR003660">
    <property type="entry name" value="HAMP_dom"/>
</dbReference>
<dbReference type="RefSeq" id="WP_169364083.1">
    <property type="nucleotide sequence ID" value="NZ_JAAVJL010000001.1"/>
</dbReference>
<dbReference type="InterPro" id="IPR036097">
    <property type="entry name" value="HisK_dim/P_sf"/>
</dbReference>
<evidence type="ECO:0000259" key="18">
    <source>
        <dbReference type="PROSITE" id="PS50885"/>
    </source>
</evidence>
<evidence type="ECO:0000256" key="11">
    <source>
        <dbReference type="ARBA" id="ARBA00023136"/>
    </source>
</evidence>
<dbReference type="CDD" id="cd17546">
    <property type="entry name" value="REC_hyHK_CKI1_RcsC-like"/>
    <property type="match status" value="1"/>
</dbReference>
<evidence type="ECO:0000256" key="2">
    <source>
        <dbReference type="ARBA" id="ARBA00004651"/>
    </source>
</evidence>
<organism evidence="19 20">
    <name type="scientific">Pseudanabaena yagii GIHE-NHR1</name>
    <dbReference type="NCBI Taxonomy" id="2722753"/>
    <lineage>
        <taxon>Bacteria</taxon>
        <taxon>Bacillati</taxon>
        <taxon>Cyanobacteriota</taxon>
        <taxon>Cyanophyceae</taxon>
        <taxon>Pseudanabaenales</taxon>
        <taxon>Pseudanabaenaceae</taxon>
        <taxon>Pseudanabaena</taxon>
        <taxon>Pseudanabaena yagii</taxon>
    </lineage>
</organism>
<dbReference type="SMART" id="SM00388">
    <property type="entry name" value="HisKA"/>
    <property type="match status" value="1"/>
</dbReference>
<feature type="modified residue" description="4-aspartylphosphate" evidence="12">
    <location>
        <position position="1026"/>
    </location>
</feature>
<feature type="domain" description="HAMP" evidence="18">
    <location>
        <begin position="371"/>
        <end position="424"/>
    </location>
</feature>
<dbReference type="Pfam" id="PF08448">
    <property type="entry name" value="PAS_4"/>
    <property type="match status" value="1"/>
</dbReference>
<feature type="transmembrane region" description="Helical" evidence="13">
    <location>
        <begin position="351"/>
        <end position="373"/>
    </location>
</feature>
<keyword evidence="9 13" id="KW-1133">Transmembrane helix</keyword>
<dbReference type="InterPro" id="IPR013656">
    <property type="entry name" value="PAS_4"/>
</dbReference>
<dbReference type="PROSITE" id="PS50112">
    <property type="entry name" value="PAS"/>
    <property type="match status" value="1"/>
</dbReference>
<evidence type="ECO:0000256" key="9">
    <source>
        <dbReference type="ARBA" id="ARBA00022989"/>
    </source>
</evidence>
<feature type="domain" description="PAC" evidence="17">
    <location>
        <begin position="510"/>
        <end position="562"/>
    </location>
</feature>
<dbReference type="InterPro" id="IPR000014">
    <property type="entry name" value="PAS"/>
</dbReference>
<evidence type="ECO:0000259" key="16">
    <source>
        <dbReference type="PROSITE" id="PS50112"/>
    </source>
</evidence>
<evidence type="ECO:0000256" key="3">
    <source>
        <dbReference type="ARBA" id="ARBA00012438"/>
    </source>
</evidence>
<dbReference type="InterPro" id="IPR001610">
    <property type="entry name" value="PAC"/>
</dbReference>
<evidence type="ECO:0000256" key="7">
    <source>
        <dbReference type="ARBA" id="ARBA00022692"/>
    </source>
</evidence>
<keyword evidence="20" id="KW-1185">Reference proteome</keyword>
<keyword evidence="11 13" id="KW-0472">Membrane</keyword>
<dbReference type="PRINTS" id="PR00344">
    <property type="entry name" value="BCTRLSENSOR"/>
</dbReference>
<protein>
    <recommendedName>
        <fullName evidence="3">histidine kinase</fullName>
        <ecNumber evidence="3">2.7.13.3</ecNumber>
    </recommendedName>
</protein>
<keyword evidence="8" id="KW-0418">Kinase</keyword>
<dbReference type="InterPro" id="IPR000700">
    <property type="entry name" value="PAS-assoc_C"/>
</dbReference>
<dbReference type="PANTHER" id="PTHR45339:SF1">
    <property type="entry name" value="HYBRID SIGNAL TRANSDUCTION HISTIDINE KINASE J"/>
    <property type="match status" value="1"/>
</dbReference>
<dbReference type="SMART" id="SM00387">
    <property type="entry name" value="HATPase_c"/>
    <property type="match status" value="1"/>
</dbReference>
<dbReference type="InterPro" id="IPR033479">
    <property type="entry name" value="dCache_1"/>
</dbReference>
<dbReference type="InterPro" id="IPR035965">
    <property type="entry name" value="PAS-like_dom_sf"/>
</dbReference>
<sequence length="1094" mass="122387">MSISHKQSFFRNIPLRWILIVPFVMQIVVAVGLVSYLSYRSGHNAVNSLANRLQTEISTRVVEKTTTYLQAIDQVNKNNISALRLGKWSFNDFPSQERQAWEQMQLSAFAKITIIGFGTPLGGHRSVELLQNGTLVMRAAPNGGGDYISSTTNPDGSLAQSTQTNTYFDSRQRPWFQVAVKAKKAAWTIVYPHIYTGELLVALAEPIYDLKSGDLLGVTYGIRSLEDMSRFLRTINIKSGAVFMMERDGTLVATSAEKPYQVIPNIKAQKLLKAFNSPSFLISDTAKFLRDRFGDLANIHKPERLDFSSNNEHYFVSITPYQDGQGLNWLIVTVVPESEFMAEMRASTNQSINLIVITLLIATGIGLITTQWITAPIVRMRQSSKAMADGVWIESLPEDGLIAEINSLSASFNQMAEQLRQALAIKTVELQDKAYWLNTLVEAVPDAIFMKDGEGKYLIVNRQGLNLFELPDDYFGKTDGDMARLDPFYHDALIYCALTDEIIWQQKEIAYVEEQVPQRDGTFRIFDVVKLPIFNPDGSRKGLVVIGRDISEKARIEAKRKQAEVDLKNKTEELDRFFSVALDLLCIANTDGYFLRLNRQWEHTLGYRLEDLEGRRFLDYVHPDDLNDTIKELTKLSHQENTLNFINRYRCFDGSYRWIEWRSFPVGNLVYSAARDITDRKQVEMSLAKAAIAADNANKAKSAFLANMSHEIRTPMNGVIGMAQILETTELTEEQADFVKTIKESGDALLVVLNDILDFSKIESGQLEIEAKSFDLEDVVSSICKLLESQASTKQIALNYAIATDVPKMVIGDPNRLRQILLNLVGNAVKFTKQGHISLSVTGQIFAIAGKPVLNKYQLNFAIADTGIGIPSDRIDKLFQPFTQADASISRKYGGTGLGLAISKRLIEMMDGTVWVESFGQVGGNPPLEWQSGRNHQGAIFHFTIVVALTDILSQPQLFAPAKKVLDVQMAAKSPLNILLVEDNPINQMIANLMLKKLGYQVDFANNGLEALQAATECRYDLILMDIQMPEMDGFTATKHIRENPQIADVKIVAMTANAMAEDRQACLDAGMDDYISKPITIESMTQLISKIQG</sequence>
<dbReference type="InterPro" id="IPR005467">
    <property type="entry name" value="His_kinase_dom"/>
</dbReference>
<dbReference type="CDD" id="cd16922">
    <property type="entry name" value="HATPase_EvgS-ArcB-TorS-like"/>
    <property type="match status" value="1"/>
</dbReference>
<accession>A0ABX1LSZ5</accession>
<dbReference type="EMBL" id="JAAVJL010000001">
    <property type="protein sequence ID" value="NMF59287.1"/>
    <property type="molecule type" value="Genomic_DNA"/>
</dbReference>
<keyword evidence="10" id="KW-0902">Two-component regulatory system</keyword>
<dbReference type="InterPro" id="IPR003661">
    <property type="entry name" value="HisK_dim/P_dom"/>
</dbReference>
<evidence type="ECO:0000256" key="10">
    <source>
        <dbReference type="ARBA" id="ARBA00023012"/>
    </source>
</evidence>
<dbReference type="InterPro" id="IPR004358">
    <property type="entry name" value="Sig_transdc_His_kin-like_C"/>
</dbReference>
<evidence type="ECO:0000259" key="15">
    <source>
        <dbReference type="PROSITE" id="PS50110"/>
    </source>
</evidence>
<evidence type="ECO:0000256" key="1">
    <source>
        <dbReference type="ARBA" id="ARBA00000085"/>
    </source>
</evidence>
<dbReference type="InterPro" id="IPR036890">
    <property type="entry name" value="HATPase_C_sf"/>
</dbReference>
<dbReference type="PROSITE" id="PS50110">
    <property type="entry name" value="RESPONSE_REGULATORY"/>
    <property type="match status" value="1"/>
</dbReference>
<evidence type="ECO:0000313" key="20">
    <source>
        <dbReference type="Proteomes" id="UP000738376"/>
    </source>
</evidence>
<proteinExistence type="predicted"/>
<comment type="subcellular location">
    <subcellularLocation>
        <location evidence="2">Cell membrane</location>
        <topology evidence="2">Multi-pass membrane protein</topology>
    </subcellularLocation>
</comment>
<dbReference type="PROSITE" id="PS50885">
    <property type="entry name" value="HAMP"/>
    <property type="match status" value="1"/>
</dbReference>
<evidence type="ECO:0000256" key="13">
    <source>
        <dbReference type="SAM" id="Phobius"/>
    </source>
</evidence>
<dbReference type="SMART" id="SM00304">
    <property type="entry name" value="HAMP"/>
    <property type="match status" value="1"/>
</dbReference>
<keyword evidence="4" id="KW-1003">Cell membrane</keyword>
<dbReference type="SMART" id="SM00091">
    <property type="entry name" value="PAS"/>
    <property type="match status" value="2"/>
</dbReference>
<dbReference type="InterPro" id="IPR001789">
    <property type="entry name" value="Sig_transdc_resp-reg_receiver"/>
</dbReference>
<gene>
    <name evidence="19" type="ORF">HC246_14995</name>
</gene>
<dbReference type="Pfam" id="PF08447">
    <property type="entry name" value="PAS_3"/>
    <property type="match status" value="1"/>
</dbReference>
<feature type="transmembrane region" description="Helical" evidence="13">
    <location>
        <begin position="17"/>
        <end position="39"/>
    </location>
</feature>
<dbReference type="InterPro" id="IPR003594">
    <property type="entry name" value="HATPase_dom"/>
</dbReference>
<evidence type="ECO:0000256" key="4">
    <source>
        <dbReference type="ARBA" id="ARBA00022475"/>
    </source>
</evidence>
<keyword evidence="5 12" id="KW-0597">Phosphoprotein</keyword>
<dbReference type="Gene3D" id="6.10.340.10">
    <property type="match status" value="1"/>
</dbReference>
<dbReference type="CDD" id="cd00082">
    <property type="entry name" value="HisKA"/>
    <property type="match status" value="1"/>
</dbReference>
<evidence type="ECO:0000256" key="6">
    <source>
        <dbReference type="ARBA" id="ARBA00022679"/>
    </source>
</evidence>
<dbReference type="PROSITE" id="PS50113">
    <property type="entry name" value="PAC"/>
    <property type="match status" value="1"/>
</dbReference>
<dbReference type="Pfam" id="PF00072">
    <property type="entry name" value="Response_reg"/>
    <property type="match status" value="1"/>
</dbReference>
<dbReference type="Pfam" id="PF00512">
    <property type="entry name" value="HisKA"/>
    <property type="match status" value="1"/>
</dbReference>
<evidence type="ECO:0000259" key="14">
    <source>
        <dbReference type="PROSITE" id="PS50109"/>
    </source>
</evidence>
<dbReference type="Pfam" id="PF02518">
    <property type="entry name" value="HATPase_c"/>
    <property type="match status" value="1"/>
</dbReference>
<dbReference type="NCBIfam" id="TIGR00229">
    <property type="entry name" value="sensory_box"/>
    <property type="match status" value="2"/>
</dbReference>
<dbReference type="Gene3D" id="3.30.450.20">
    <property type="entry name" value="PAS domain"/>
    <property type="match status" value="3"/>
</dbReference>
<dbReference type="SUPFAM" id="SSF55785">
    <property type="entry name" value="PYP-like sensor domain (PAS domain)"/>
    <property type="match status" value="2"/>
</dbReference>